<feature type="region of interest" description="Disordered" evidence="1">
    <location>
        <begin position="657"/>
        <end position="727"/>
    </location>
</feature>
<reference evidence="2 3" key="1">
    <citation type="submission" date="2014-04" db="EMBL/GenBank/DDBJ databases">
        <authorList>
            <consortium name="DOE Joint Genome Institute"/>
            <person name="Kuo A."/>
            <person name="Tarkka M."/>
            <person name="Buscot F."/>
            <person name="Kohler A."/>
            <person name="Nagy L.G."/>
            <person name="Floudas D."/>
            <person name="Copeland A."/>
            <person name="Barry K.W."/>
            <person name="Cichocki N."/>
            <person name="Veneault-Fourrey C."/>
            <person name="LaButti K."/>
            <person name="Lindquist E.A."/>
            <person name="Lipzen A."/>
            <person name="Lundell T."/>
            <person name="Morin E."/>
            <person name="Murat C."/>
            <person name="Sun H."/>
            <person name="Tunlid A."/>
            <person name="Henrissat B."/>
            <person name="Grigoriev I.V."/>
            <person name="Hibbett D.S."/>
            <person name="Martin F."/>
            <person name="Nordberg H.P."/>
            <person name="Cantor M.N."/>
            <person name="Hua S.X."/>
        </authorList>
    </citation>
    <scope>NUCLEOTIDE SEQUENCE [LARGE SCALE GENOMIC DNA]</scope>
    <source>
        <strain evidence="2 3">F 1598</strain>
    </source>
</reference>
<feature type="compositionally biased region" description="Basic residues" evidence="1">
    <location>
        <begin position="69"/>
        <end position="83"/>
    </location>
</feature>
<feature type="compositionally biased region" description="Low complexity" evidence="1">
    <location>
        <begin position="287"/>
        <end position="296"/>
    </location>
</feature>
<accession>A0A0C3G7L0</accession>
<feature type="compositionally biased region" description="Polar residues" evidence="1">
    <location>
        <begin position="383"/>
        <end position="395"/>
    </location>
</feature>
<dbReference type="InParanoid" id="A0A0C3G7L0"/>
<feature type="compositionally biased region" description="Pro residues" evidence="1">
    <location>
        <begin position="466"/>
        <end position="478"/>
    </location>
</feature>
<feature type="compositionally biased region" description="Low complexity" evidence="1">
    <location>
        <begin position="96"/>
        <end position="112"/>
    </location>
</feature>
<dbReference type="OrthoDB" id="2804750at2759"/>
<feature type="compositionally biased region" description="Basic and acidic residues" evidence="1">
    <location>
        <begin position="236"/>
        <end position="245"/>
    </location>
</feature>
<feature type="compositionally biased region" description="Polar residues" evidence="1">
    <location>
        <begin position="23"/>
        <end position="34"/>
    </location>
</feature>
<feature type="region of interest" description="Disordered" evidence="1">
    <location>
        <begin position="421"/>
        <end position="578"/>
    </location>
</feature>
<evidence type="ECO:0000313" key="2">
    <source>
        <dbReference type="EMBL" id="KIM92210.1"/>
    </source>
</evidence>
<feature type="region of interest" description="Disordered" evidence="1">
    <location>
        <begin position="1"/>
        <end position="358"/>
    </location>
</feature>
<feature type="compositionally biased region" description="Polar residues" evidence="1">
    <location>
        <begin position="1"/>
        <end position="15"/>
    </location>
</feature>
<protein>
    <submittedName>
        <fullName evidence="2">Uncharacterized protein</fullName>
    </submittedName>
</protein>
<feature type="compositionally biased region" description="Pro residues" evidence="1">
    <location>
        <begin position="86"/>
        <end position="95"/>
    </location>
</feature>
<organism evidence="2 3">
    <name type="scientific">Piloderma croceum (strain F 1598)</name>
    <dbReference type="NCBI Taxonomy" id="765440"/>
    <lineage>
        <taxon>Eukaryota</taxon>
        <taxon>Fungi</taxon>
        <taxon>Dikarya</taxon>
        <taxon>Basidiomycota</taxon>
        <taxon>Agaricomycotina</taxon>
        <taxon>Agaricomycetes</taxon>
        <taxon>Agaricomycetidae</taxon>
        <taxon>Atheliales</taxon>
        <taxon>Atheliaceae</taxon>
        <taxon>Piloderma</taxon>
    </lineage>
</organism>
<feature type="compositionally biased region" description="Basic and acidic residues" evidence="1">
    <location>
        <begin position="796"/>
        <end position="820"/>
    </location>
</feature>
<dbReference type="AlphaFoldDB" id="A0A0C3G7L0"/>
<feature type="compositionally biased region" description="Low complexity" evidence="1">
    <location>
        <begin position="446"/>
        <end position="465"/>
    </location>
</feature>
<feature type="region of interest" description="Disordered" evidence="1">
    <location>
        <begin position="787"/>
        <end position="823"/>
    </location>
</feature>
<feature type="compositionally biased region" description="Low complexity" evidence="1">
    <location>
        <begin position="170"/>
        <end position="185"/>
    </location>
</feature>
<reference evidence="3" key="2">
    <citation type="submission" date="2015-01" db="EMBL/GenBank/DDBJ databases">
        <title>Evolutionary Origins and Diversification of the Mycorrhizal Mutualists.</title>
        <authorList>
            <consortium name="DOE Joint Genome Institute"/>
            <consortium name="Mycorrhizal Genomics Consortium"/>
            <person name="Kohler A."/>
            <person name="Kuo A."/>
            <person name="Nagy L.G."/>
            <person name="Floudas D."/>
            <person name="Copeland A."/>
            <person name="Barry K.W."/>
            <person name="Cichocki N."/>
            <person name="Veneault-Fourrey C."/>
            <person name="LaButti K."/>
            <person name="Lindquist E.A."/>
            <person name="Lipzen A."/>
            <person name="Lundell T."/>
            <person name="Morin E."/>
            <person name="Murat C."/>
            <person name="Riley R."/>
            <person name="Ohm R."/>
            <person name="Sun H."/>
            <person name="Tunlid A."/>
            <person name="Henrissat B."/>
            <person name="Grigoriev I.V."/>
            <person name="Hibbett D.S."/>
            <person name="Martin F."/>
        </authorList>
    </citation>
    <scope>NUCLEOTIDE SEQUENCE [LARGE SCALE GENOMIC DNA]</scope>
    <source>
        <strain evidence="3">F 1598</strain>
    </source>
</reference>
<keyword evidence="3" id="KW-1185">Reference proteome</keyword>
<feature type="compositionally biased region" description="Low complexity" evidence="1">
    <location>
        <begin position="217"/>
        <end position="235"/>
    </location>
</feature>
<dbReference type="Proteomes" id="UP000054166">
    <property type="component" value="Unassembled WGS sequence"/>
</dbReference>
<dbReference type="HOGENOM" id="CLU_385476_0_0_1"/>
<feature type="compositionally biased region" description="Low complexity" evidence="1">
    <location>
        <begin position="541"/>
        <end position="555"/>
    </location>
</feature>
<dbReference type="EMBL" id="KN832970">
    <property type="protein sequence ID" value="KIM92210.1"/>
    <property type="molecule type" value="Genomic_DNA"/>
</dbReference>
<feature type="compositionally biased region" description="Basic residues" evidence="1">
    <location>
        <begin position="348"/>
        <end position="357"/>
    </location>
</feature>
<feature type="compositionally biased region" description="Low complexity" evidence="1">
    <location>
        <begin position="44"/>
        <end position="58"/>
    </location>
</feature>
<evidence type="ECO:0000256" key="1">
    <source>
        <dbReference type="SAM" id="MobiDB-lite"/>
    </source>
</evidence>
<sequence>MSTAGTRTKTKTSGLSEFFGANGHQSNSARQNPKQLPASPSRISPPQSAQLSEPSSSAKSKKSSIPFWGKRKNPSPSPVKRKPVPSASPPPPVPKPSGSSGTNNGASSSTASPKDPPLLSRLPPINVSPPSLSSKFAAHFTPTSKTPAQAPVKSRGIYGSIHAPSPPISPSSTSFTSLPSPTRSTYRSIPPPPQPASTSAAAPISNSTRPSVESHRSSTSTTRPTTITVSISPPEDLYKEDDFMDKFTLPRSAPTPPVTSTPGSTAQKRPPVSRSSTLDNQGGHFDSASPSPETLSPSPPSSPKMQFPNPPIGSASQISLSPYMQDKDSSKMDLNGGSNDSETSSMLKSRRSMRKHSISVVKALEDALGTPLATDLDSDNESDSNTIPTSTSTSDLGKDLAADVGLRIPLRQSSLMMSAILQQQPQQTEEQPKQPPDSPIPPSPSKVPSIKSSNSSIRSSVSPSQSGPPPTTPLPSPPSRIDSKDSLSSFSSLPTIPSMNSLPSRRSYALLPTGSVVPPRPRARTISTTPAPNLNLRAIPTTSSRSLTSSTPSSRRQSKRDDMTIDDKSNKENKHKPTYEELELTLAELQGQYTTLTAYLKTVSEKLEREKAAAREDAEMWQKEADLWRHEAKSRCAEVKKKDIEIEGLKWLILHPMPPAEKSRDEDDDDASTEAGSLAPSAMFSNDSGSITDADSMRHEASRKRSMTIHDFRSSPQRPRWPKSTTHLQVSFSNNNSTTGLGLDYALPDVPYTKWTLESGISSSSSAASSTSSLAVPGLSATNTVSSGLSAIPESPPHRPVDADVEVDAQKQRDREERRSSRVLRRVSASSIASSASKAYVSNLKTGRGPSIEQVLDNATPNMNEVLEKLRPFGNI</sequence>
<gene>
    <name evidence="2" type="ORF">PILCRDRAFT_810231</name>
</gene>
<feature type="compositionally biased region" description="Low complexity" evidence="1">
    <location>
        <begin position="196"/>
        <end position="205"/>
    </location>
</feature>
<feature type="compositionally biased region" description="Low complexity" evidence="1">
    <location>
        <begin position="486"/>
        <end position="498"/>
    </location>
</feature>
<feature type="compositionally biased region" description="Pro residues" evidence="1">
    <location>
        <begin position="433"/>
        <end position="445"/>
    </location>
</feature>
<name>A0A0C3G7L0_PILCF</name>
<feature type="region of interest" description="Disordered" evidence="1">
    <location>
        <begin position="371"/>
        <end position="399"/>
    </location>
</feature>
<proteinExistence type="predicted"/>
<evidence type="ECO:0000313" key="3">
    <source>
        <dbReference type="Proteomes" id="UP000054166"/>
    </source>
</evidence>
<feature type="compositionally biased region" description="Basic and acidic residues" evidence="1">
    <location>
        <begin position="559"/>
        <end position="578"/>
    </location>
</feature>
<feature type="compositionally biased region" description="Polar residues" evidence="1">
    <location>
        <begin position="683"/>
        <end position="693"/>
    </location>
</feature>